<accession>A0ABQ9JVC5</accession>
<evidence type="ECO:0000256" key="4">
    <source>
        <dbReference type="ARBA" id="ARBA00041558"/>
    </source>
</evidence>
<gene>
    <name evidence="6" type="ORF">NQ317_007275</name>
</gene>
<evidence type="ECO:0000313" key="6">
    <source>
        <dbReference type="EMBL" id="KAJ8981884.1"/>
    </source>
</evidence>
<evidence type="ECO:0000256" key="2">
    <source>
        <dbReference type="ARBA" id="ARBA00022737"/>
    </source>
</evidence>
<dbReference type="SMART" id="SM00320">
    <property type="entry name" value="WD40"/>
    <property type="match status" value="5"/>
</dbReference>
<dbReference type="PANTHER" id="PTHR13211:SF0">
    <property type="entry name" value="TELOMERASE CAJAL BODY PROTEIN 1"/>
    <property type="match status" value="1"/>
</dbReference>
<dbReference type="PROSITE" id="PS50082">
    <property type="entry name" value="WD_REPEATS_2"/>
    <property type="match status" value="1"/>
</dbReference>
<dbReference type="Pfam" id="PF00400">
    <property type="entry name" value="WD40"/>
    <property type="match status" value="2"/>
</dbReference>
<keyword evidence="1 5" id="KW-0853">WD repeat</keyword>
<reference evidence="6" key="1">
    <citation type="journal article" date="2023" name="Insect Mol. Biol.">
        <title>Genome sequencing provides insights into the evolution of gene families encoding plant cell wall-degrading enzymes in longhorned beetles.</title>
        <authorList>
            <person name="Shin N.R."/>
            <person name="Okamura Y."/>
            <person name="Kirsch R."/>
            <person name="Pauchet Y."/>
        </authorList>
    </citation>
    <scope>NUCLEOTIDE SEQUENCE</scope>
    <source>
        <strain evidence="6">MMC_N1</strain>
    </source>
</reference>
<feature type="repeat" description="WD" evidence="5">
    <location>
        <begin position="300"/>
        <end position="332"/>
    </location>
</feature>
<dbReference type="InterPro" id="IPR019775">
    <property type="entry name" value="WD40_repeat_CS"/>
</dbReference>
<dbReference type="PROSITE" id="PS00678">
    <property type="entry name" value="WD_REPEATS_1"/>
    <property type="match status" value="1"/>
</dbReference>
<organism evidence="6 7">
    <name type="scientific">Molorchus minor</name>
    <dbReference type="NCBI Taxonomy" id="1323400"/>
    <lineage>
        <taxon>Eukaryota</taxon>
        <taxon>Metazoa</taxon>
        <taxon>Ecdysozoa</taxon>
        <taxon>Arthropoda</taxon>
        <taxon>Hexapoda</taxon>
        <taxon>Insecta</taxon>
        <taxon>Pterygota</taxon>
        <taxon>Neoptera</taxon>
        <taxon>Endopterygota</taxon>
        <taxon>Coleoptera</taxon>
        <taxon>Polyphaga</taxon>
        <taxon>Cucujiformia</taxon>
        <taxon>Chrysomeloidea</taxon>
        <taxon>Cerambycidae</taxon>
        <taxon>Lamiinae</taxon>
        <taxon>Monochamini</taxon>
        <taxon>Molorchus</taxon>
    </lineage>
</organism>
<protein>
    <recommendedName>
        <fullName evidence="4">WD repeat-containing protein 79</fullName>
    </recommendedName>
</protein>
<keyword evidence="7" id="KW-1185">Reference proteome</keyword>
<dbReference type="InterPro" id="IPR036322">
    <property type="entry name" value="WD40_repeat_dom_sf"/>
</dbReference>
<proteinExistence type="inferred from homology"/>
<dbReference type="Gene3D" id="2.130.10.10">
    <property type="entry name" value="YVTN repeat-like/Quinoprotein amine dehydrogenase"/>
    <property type="match status" value="2"/>
</dbReference>
<comment type="similarity">
    <text evidence="3">Belongs to the TCAB1 family.</text>
</comment>
<keyword evidence="2" id="KW-0677">Repeat</keyword>
<sequence length="406" mass="45438">MSEAVVESSYVPYTTSTFQYAEYNFENSALELARCQWPNYDDQHYIRGCKWSPDGTCLLTVVRGAGMHVMELQSDLYMGESVLTSRPIVPLQPAVSVPEAGLIYDYCWYPGMNSANPATCCILFVTPFRYLAIKWTRGPIHLWDAFTGDLRCTYRGYNSVDEVEAAMSVTFSADGQNIFCGYKKNVKIFSTSRPGREYVEYPTSHQASCLVASRAQPGVVAIGTWKNTIELVSQSDGSFRSLCKLSGHKGGITTMAFSLDGFRLYSGARKDKEIICWDLRVPGRPMFCVPREVNTNQKISIDLSVDGKWLVSGGTDGKVQVWNVTEQTYPSVHMQMNLHNDCCNGVSLHPYRPILATASGQHHAQDPLHHTRHTSQYENALCMWWIGAQQEDPDLLTTIIRAATNS</sequence>
<dbReference type="Proteomes" id="UP001162164">
    <property type="component" value="Unassembled WGS sequence"/>
</dbReference>
<dbReference type="SUPFAM" id="SSF50978">
    <property type="entry name" value="WD40 repeat-like"/>
    <property type="match status" value="1"/>
</dbReference>
<dbReference type="PANTHER" id="PTHR13211">
    <property type="entry name" value="TELOMERASE CAJAL BODY PROTEIN 1"/>
    <property type="match status" value="1"/>
</dbReference>
<name>A0ABQ9JVC5_9CUCU</name>
<evidence type="ECO:0000256" key="3">
    <source>
        <dbReference type="ARBA" id="ARBA00038279"/>
    </source>
</evidence>
<dbReference type="EMBL" id="JAPWTJ010000155">
    <property type="protein sequence ID" value="KAJ8981884.1"/>
    <property type="molecule type" value="Genomic_DNA"/>
</dbReference>
<evidence type="ECO:0000256" key="5">
    <source>
        <dbReference type="PROSITE-ProRule" id="PRU00221"/>
    </source>
</evidence>
<evidence type="ECO:0000256" key="1">
    <source>
        <dbReference type="ARBA" id="ARBA00022574"/>
    </source>
</evidence>
<dbReference type="InterPro" id="IPR051150">
    <property type="entry name" value="SWT21/TCAB1_mRNA_Telomere"/>
</dbReference>
<dbReference type="InterPro" id="IPR001680">
    <property type="entry name" value="WD40_rpt"/>
</dbReference>
<dbReference type="InterPro" id="IPR015943">
    <property type="entry name" value="WD40/YVTN_repeat-like_dom_sf"/>
</dbReference>
<evidence type="ECO:0000313" key="7">
    <source>
        <dbReference type="Proteomes" id="UP001162164"/>
    </source>
</evidence>
<comment type="caution">
    <text evidence="6">The sequence shown here is derived from an EMBL/GenBank/DDBJ whole genome shotgun (WGS) entry which is preliminary data.</text>
</comment>